<name>A0A8H4VY02_9HELO</name>
<sequence length="256" mass="28511">MAEKIEPTVLLKAEGGDFFGSELEVEHKLGAWNRFLSKIGWYREDMPAIEKSLVLRLDLMILVFGCLSFFTKYLDQAAITNAYVSGMKEDLHLYGNKLNYITIVFWSSYCTLIIPFCYYLTRVPINIALPTMEIPWGLFTFGCAWATNIQTIYAMRSFIGAAETCSFTAIICAETGPLQSPLPSLDLSSRCSNLSRALSPEHADKSAGACLGGSSSSSLENRLQFLFYLILLMPYLFLFKGGGVRGAIYKSLFLGK</sequence>
<dbReference type="AlphaFoldDB" id="A0A8H4VY02"/>
<feature type="transmembrane region" description="Helical" evidence="6">
    <location>
        <begin position="53"/>
        <end position="71"/>
    </location>
</feature>
<evidence type="ECO:0000313" key="7">
    <source>
        <dbReference type="EMBL" id="KAF4626696.1"/>
    </source>
</evidence>
<keyword evidence="5 6" id="KW-0472">Membrane</keyword>
<accession>A0A8H4VY02</accession>
<dbReference type="PANTHER" id="PTHR43791:SF36">
    <property type="entry name" value="TRANSPORTER, PUTATIVE (AFU_ORTHOLOGUE AFUA_6G08340)-RELATED"/>
    <property type="match status" value="1"/>
</dbReference>
<evidence type="ECO:0000256" key="3">
    <source>
        <dbReference type="ARBA" id="ARBA00022692"/>
    </source>
</evidence>
<reference evidence="7 8" key="1">
    <citation type="submission" date="2020-03" db="EMBL/GenBank/DDBJ databases">
        <title>Draft Genome Sequence of Cudoniella acicularis.</title>
        <authorList>
            <person name="Buettner E."/>
            <person name="Kellner H."/>
        </authorList>
    </citation>
    <scope>NUCLEOTIDE SEQUENCE [LARGE SCALE GENOMIC DNA]</scope>
    <source>
        <strain evidence="7 8">DSM 108380</strain>
    </source>
</reference>
<dbReference type="GO" id="GO:0016020">
    <property type="term" value="C:membrane"/>
    <property type="evidence" value="ECO:0007669"/>
    <property type="project" value="UniProtKB-SubCell"/>
</dbReference>
<evidence type="ECO:0000313" key="8">
    <source>
        <dbReference type="Proteomes" id="UP000566819"/>
    </source>
</evidence>
<protein>
    <submittedName>
        <fullName evidence="7">Uncharacterized protein</fullName>
    </submittedName>
</protein>
<dbReference type="Gene3D" id="1.20.1250.20">
    <property type="entry name" value="MFS general substrate transporter like domains"/>
    <property type="match status" value="1"/>
</dbReference>
<feature type="transmembrane region" description="Helical" evidence="6">
    <location>
        <begin position="100"/>
        <end position="120"/>
    </location>
</feature>
<dbReference type="GO" id="GO:0022857">
    <property type="term" value="F:transmembrane transporter activity"/>
    <property type="evidence" value="ECO:0007669"/>
    <property type="project" value="TreeGrafter"/>
</dbReference>
<evidence type="ECO:0000256" key="6">
    <source>
        <dbReference type="SAM" id="Phobius"/>
    </source>
</evidence>
<dbReference type="PANTHER" id="PTHR43791">
    <property type="entry name" value="PERMEASE-RELATED"/>
    <property type="match status" value="1"/>
</dbReference>
<proteinExistence type="predicted"/>
<gene>
    <name evidence="7" type="ORF">G7Y89_g11464</name>
</gene>
<evidence type="ECO:0000256" key="5">
    <source>
        <dbReference type="ARBA" id="ARBA00023136"/>
    </source>
</evidence>
<keyword evidence="8" id="KW-1185">Reference proteome</keyword>
<dbReference type="InterPro" id="IPR036259">
    <property type="entry name" value="MFS_trans_sf"/>
</dbReference>
<organism evidence="7 8">
    <name type="scientific">Cudoniella acicularis</name>
    <dbReference type="NCBI Taxonomy" id="354080"/>
    <lineage>
        <taxon>Eukaryota</taxon>
        <taxon>Fungi</taxon>
        <taxon>Dikarya</taxon>
        <taxon>Ascomycota</taxon>
        <taxon>Pezizomycotina</taxon>
        <taxon>Leotiomycetes</taxon>
        <taxon>Helotiales</taxon>
        <taxon>Tricladiaceae</taxon>
        <taxon>Cudoniella</taxon>
    </lineage>
</organism>
<dbReference type="Proteomes" id="UP000566819">
    <property type="component" value="Unassembled WGS sequence"/>
</dbReference>
<evidence type="ECO:0000256" key="4">
    <source>
        <dbReference type="ARBA" id="ARBA00022989"/>
    </source>
</evidence>
<dbReference type="EMBL" id="JAAMPI010001103">
    <property type="protein sequence ID" value="KAF4626696.1"/>
    <property type="molecule type" value="Genomic_DNA"/>
</dbReference>
<dbReference type="OrthoDB" id="3639251at2759"/>
<feature type="transmembrane region" description="Helical" evidence="6">
    <location>
        <begin position="225"/>
        <end position="248"/>
    </location>
</feature>
<comment type="subcellular location">
    <subcellularLocation>
        <location evidence="1">Membrane</location>
        <topology evidence="1">Multi-pass membrane protein</topology>
    </subcellularLocation>
</comment>
<dbReference type="SUPFAM" id="SSF103473">
    <property type="entry name" value="MFS general substrate transporter"/>
    <property type="match status" value="1"/>
</dbReference>
<evidence type="ECO:0000256" key="2">
    <source>
        <dbReference type="ARBA" id="ARBA00022448"/>
    </source>
</evidence>
<keyword evidence="4 6" id="KW-1133">Transmembrane helix</keyword>
<comment type="caution">
    <text evidence="7">The sequence shown here is derived from an EMBL/GenBank/DDBJ whole genome shotgun (WGS) entry which is preliminary data.</text>
</comment>
<keyword evidence="2" id="KW-0813">Transport</keyword>
<evidence type="ECO:0000256" key="1">
    <source>
        <dbReference type="ARBA" id="ARBA00004141"/>
    </source>
</evidence>
<keyword evidence="3 6" id="KW-0812">Transmembrane</keyword>